<reference evidence="3 4" key="1">
    <citation type="journal article" name="Sci. Rep.">
        <title>Telomere-to-telomere assembled and centromere annotated genomes of the two main subspecies of the button mushroom Agaricus bisporus reveal especially polymorphic chromosome ends.</title>
        <authorList>
            <person name="Sonnenberg A.S.M."/>
            <person name="Sedaghat-Telgerd N."/>
            <person name="Lavrijssen B."/>
            <person name="Ohm R.A."/>
            <person name="Hendrickx P.M."/>
            <person name="Scholtmeijer K."/>
            <person name="Baars J.J.P."/>
            <person name="van Peer A."/>
        </authorList>
    </citation>
    <scope>NUCLEOTIDE SEQUENCE [LARGE SCALE GENOMIC DNA]</scope>
    <source>
        <strain evidence="3 4">H119_p4</strain>
    </source>
</reference>
<dbReference type="EMBL" id="JABXXO010000006">
    <property type="protein sequence ID" value="KAF7775673.1"/>
    <property type="molecule type" value="Genomic_DNA"/>
</dbReference>
<feature type="compositionally biased region" description="Basic and acidic residues" evidence="1">
    <location>
        <begin position="68"/>
        <end position="78"/>
    </location>
</feature>
<sequence length="760" mass="86392">MGAFYPLHQRSEAAYNLPPLADVEIREFYNFIREQSQESAEDGDGQEAGESGEQQQPQEKAATDEVDAPEKGKKEEKKGAFGTLQAFIDVLERSRSRLKKTGLKIYKRGNSAPTGHPSATLCRPDVAIFREGFSPPQDKGKVFWGSIEMAIEFHSAGKTHDERLKQAATYAMFLLEARPDLVSALGLLVELNSLVFFFCNAEGIKKVIVSKKEDYLPLLSAVMRYLDRGRKEHVDPTLERVPDSDLFHISFPNESTDPVTSQTQPIEYPSCRLHYSHDPFGRRPNVFIYKPANDVTAIRVIKDQYIRKDRRWNEKHILEKIHAEGTYPAVVRMCLFGEIAQARCDDRIRVRICLQDYGTEFLSLETPRDMIYALYDLLEVTRGLYFDRKILHRDISPWNIIIRNLQDTDKIETCSTTSPVFIRHLLDPDKEPQHKSSIFLIDFGYSQDLDSSEFSKNGRTGTPMFIARAVQAGKPLRPQPRMYFPGLPPLLEDARAIYESNYPHRVKLFNGAFTSQSGPCNNPVPPFRHKLAHDGESGIWTAVWWSIQAFPKNGEEKPIPMQYWDALMPKYDGPRKGLPNNDGRNSVLHAFADAEQSIIHPGYTDLVGLFESIATAIIPDYHWAADPIRQRPDFVHEILQRIILDFVIQNKDKSFMDIKKADTNRTVDRGTNRPHLSLPKTESQRSSSMPSKKSSVSSQGRKRKLKETVPDPTELAAALSEADEADDTHSDYGGDHHEEGTHRLTKKSRTNDLVINVEPE</sequence>
<gene>
    <name evidence="3" type="ORF">Agabi119p4_4066</name>
</gene>
<comment type="caution">
    <text evidence="3">The sequence shown here is derived from an EMBL/GenBank/DDBJ whole genome shotgun (WGS) entry which is preliminary data.</text>
</comment>
<evidence type="ECO:0000259" key="2">
    <source>
        <dbReference type="PROSITE" id="PS50011"/>
    </source>
</evidence>
<evidence type="ECO:0000256" key="1">
    <source>
        <dbReference type="SAM" id="MobiDB-lite"/>
    </source>
</evidence>
<feature type="compositionally biased region" description="Low complexity" evidence="1">
    <location>
        <begin position="684"/>
        <end position="699"/>
    </location>
</feature>
<feature type="region of interest" description="Disordered" evidence="1">
    <location>
        <begin position="33"/>
        <end position="78"/>
    </location>
</feature>
<evidence type="ECO:0000313" key="3">
    <source>
        <dbReference type="EMBL" id="KAF7775673.1"/>
    </source>
</evidence>
<dbReference type="GO" id="GO:0004672">
    <property type="term" value="F:protein kinase activity"/>
    <property type="evidence" value="ECO:0007669"/>
    <property type="project" value="InterPro"/>
</dbReference>
<dbReference type="GO" id="GO:0005524">
    <property type="term" value="F:ATP binding"/>
    <property type="evidence" value="ECO:0007669"/>
    <property type="project" value="InterPro"/>
</dbReference>
<dbReference type="Gene3D" id="1.10.510.10">
    <property type="entry name" value="Transferase(Phosphotransferase) domain 1"/>
    <property type="match status" value="1"/>
</dbReference>
<dbReference type="Proteomes" id="UP000629468">
    <property type="component" value="Unassembled WGS sequence"/>
</dbReference>
<dbReference type="SUPFAM" id="SSF56112">
    <property type="entry name" value="Protein kinase-like (PK-like)"/>
    <property type="match status" value="1"/>
</dbReference>
<protein>
    <recommendedName>
        <fullName evidence="2">Protein kinase domain-containing protein</fullName>
    </recommendedName>
</protein>
<dbReference type="AlphaFoldDB" id="A0A8H7F2Q8"/>
<accession>A0A8H7F2Q8</accession>
<feature type="compositionally biased region" description="Basic and acidic residues" evidence="1">
    <location>
        <begin position="727"/>
        <end position="742"/>
    </location>
</feature>
<evidence type="ECO:0000313" key="4">
    <source>
        <dbReference type="Proteomes" id="UP000629468"/>
    </source>
</evidence>
<proteinExistence type="predicted"/>
<feature type="region of interest" description="Disordered" evidence="1">
    <location>
        <begin position="665"/>
        <end position="760"/>
    </location>
</feature>
<dbReference type="InterPro" id="IPR040976">
    <property type="entry name" value="Pkinase_fungal"/>
</dbReference>
<dbReference type="InterPro" id="IPR011009">
    <property type="entry name" value="Kinase-like_dom_sf"/>
</dbReference>
<organism evidence="3 4">
    <name type="scientific">Agaricus bisporus var. burnettii</name>
    <dbReference type="NCBI Taxonomy" id="192524"/>
    <lineage>
        <taxon>Eukaryota</taxon>
        <taxon>Fungi</taxon>
        <taxon>Dikarya</taxon>
        <taxon>Basidiomycota</taxon>
        <taxon>Agaricomycotina</taxon>
        <taxon>Agaricomycetes</taxon>
        <taxon>Agaricomycetidae</taxon>
        <taxon>Agaricales</taxon>
        <taxon>Agaricineae</taxon>
        <taxon>Agaricaceae</taxon>
        <taxon>Agaricus</taxon>
    </lineage>
</organism>
<dbReference type="Pfam" id="PF17667">
    <property type="entry name" value="Pkinase_fungal"/>
    <property type="match status" value="1"/>
</dbReference>
<name>A0A8H7F2Q8_AGABI</name>
<dbReference type="InterPro" id="IPR000719">
    <property type="entry name" value="Prot_kinase_dom"/>
</dbReference>
<dbReference type="PROSITE" id="PS50011">
    <property type="entry name" value="PROTEIN_KINASE_DOM"/>
    <property type="match status" value="1"/>
</dbReference>
<feature type="domain" description="Protein kinase" evidence="2">
    <location>
        <begin position="274"/>
        <end position="603"/>
    </location>
</feature>